<comment type="caution">
    <text evidence="5">The sequence shown here is derived from an EMBL/GenBank/DDBJ whole genome shotgun (WGS) entry which is preliminary data.</text>
</comment>
<sequence length="360" mass="39601">MMMNLTLFFTALFLVSLALVHSADVDPEVKKNIDAGLVSEVKTTPDPKVSLNEKSNTLESNVETKQADSIEKPKVSNDIKNDAVAKTKSVPSKDVGDTQTGNIQKDSKDKELVDNVETKGKTDEGLKSKDVPKEEKLPSVRKGGFRGEQCDSDFKCTIGKDENKGMVACLRVSGDDVTEVSLLIQNKGKGLLDVDISAPDFIQLDKTKVQIQGNDDQKVMVSIGDGRRENFITLKTREGSCRLDFIDFINHNPLTYPHMKIISPLFLLIPLAILIVVGLAYACVNYRQNKGAKYQKLDAELPVSGGPKIDFDQKDGWNDNWSDDWGDDVEAPHTPSMPLTPSISSAGVSSRRSTKDAWKD</sequence>
<keyword evidence="6" id="KW-1185">Reference proteome</keyword>
<feature type="compositionally biased region" description="Basic and acidic residues" evidence="1">
    <location>
        <begin position="105"/>
        <end position="138"/>
    </location>
</feature>
<dbReference type="PANTHER" id="PTHR34200">
    <property type="entry name" value="DENTIN SIALOPHOSPHOPROTEIN-LIKE ISOFORM X1"/>
    <property type="match status" value="1"/>
</dbReference>
<dbReference type="STRING" id="35608.A0A2U1QML3"/>
<dbReference type="PANTHER" id="PTHR34200:SF8">
    <property type="entry name" value="TRANSMEMBRANE PROTEIN"/>
    <property type="match status" value="1"/>
</dbReference>
<evidence type="ECO:0000313" key="5">
    <source>
        <dbReference type="EMBL" id="PWA99228.1"/>
    </source>
</evidence>
<evidence type="ECO:0000256" key="3">
    <source>
        <dbReference type="SAM" id="SignalP"/>
    </source>
</evidence>
<organism evidence="5 6">
    <name type="scientific">Artemisia annua</name>
    <name type="common">Sweet wormwood</name>
    <dbReference type="NCBI Taxonomy" id="35608"/>
    <lineage>
        <taxon>Eukaryota</taxon>
        <taxon>Viridiplantae</taxon>
        <taxon>Streptophyta</taxon>
        <taxon>Embryophyta</taxon>
        <taxon>Tracheophyta</taxon>
        <taxon>Spermatophyta</taxon>
        <taxon>Magnoliopsida</taxon>
        <taxon>eudicotyledons</taxon>
        <taxon>Gunneridae</taxon>
        <taxon>Pentapetalae</taxon>
        <taxon>asterids</taxon>
        <taxon>campanulids</taxon>
        <taxon>Asterales</taxon>
        <taxon>Asteraceae</taxon>
        <taxon>Asteroideae</taxon>
        <taxon>Anthemideae</taxon>
        <taxon>Artemisiinae</taxon>
        <taxon>Artemisia</taxon>
    </lineage>
</organism>
<evidence type="ECO:0000259" key="4">
    <source>
        <dbReference type="Pfam" id="PF24053"/>
    </source>
</evidence>
<dbReference type="InterPro" id="IPR055780">
    <property type="entry name" value="DUF7356"/>
</dbReference>
<dbReference type="AlphaFoldDB" id="A0A2U1QML3"/>
<feature type="compositionally biased region" description="Basic and acidic residues" evidence="1">
    <location>
        <begin position="65"/>
        <end position="85"/>
    </location>
</feature>
<evidence type="ECO:0000256" key="1">
    <source>
        <dbReference type="SAM" id="MobiDB-lite"/>
    </source>
</evidence>
<dbReference type="OrthoDB" id="1936430at2759"/>
<proteinExistence type="predicted"/>
<feature type="signal peptide" evidence="3">
    <location>
        <begin position="1"/>
        <end position="22"/>
    </location>
</feature>
<keyword evidence="2" id="KW-1133">Transmembrane helix</keyword>
<keyword evidence="2" id="KW-0472">Membrane</keyword>
<feature type="domain" description="DUF7356" evidence="4">
    <location>
        <begin position="144"/>
        <end position="245"/>
    </location>
</feature>
<feature type="transmembrane region" description="Helical" evidence="2">
    <location>
        <begin position="261"/>
        <end position="284"/>
    </location>
</feature>
<reference evidence="5 6" key="1">
    <citation type="journal article" date="2018" name="Mol. Plant">
        <title>The genome of Artemisia annua provides insight into the evolution of Asteraceae family and artemisinin biosynthesis.</title>
        <authorList>
            <person name="Shen Q."/>
            <person name="Zhang L."/>
            <person name="Liao Z."/>
            <person name="Wang S."/>
            <person name="Yan T."/>
            <person name="Shi P."/>
            <person name="Liu M."/>
            <person name="Fu X."/>
            <person name="Pan Q."/>
            <person name="Wang Y."/>
            <person name="Lv Z."/>
            <person name="Lu X."/>
            <person name="Zhang F."/>
            <person name="Jiang W."/>
            <person name="Ma Y."/>
            <person name="Chen M."/>
            <person name="Hao X."/>
            <person name="Li L."/>
            <person name="Tang Y."/>
            <person name="Lv G."/>
            <person name="Zhou Y."/>
            <person name="Sun X."/>
            <person name="Brodelius P.E."/>
            <person name="Rose J.K.C."/>
            <person name="Tang K."/>
        </authorList>
    </citation>
    <scope>NUCLEOTIDE SEQUENCE [LARGE SCALE GENOMIC DNA]</scope>
    <source>
        <strain evidence="6">cv. Huhao1</strain>
        <tissue evidence="5">Leaf</tissue>
    </source>
</reference>
<keyword evidence="2" id="KW-0812">Transmembrane</keyword>
<evidence type="ECO:0000313" key="6">
    <source>
        <dbReference type="Proteomes" id="UP000245207"/>
    </source>
</evidence>
<name>A0A2U1QML3_ARTAN</name>
<accession>A0A2U1QML3</accession>
<dbReference type="Proteomes" id="UP000245207">
    <property type="component" value="Unassembled WGS sequence"/>
</dbReference>
<protein>
    <recommendedName>
        <fullName evidence="4">DUF7356 domain-containing protein</fullName>
    </recommendedName>
</protein>
<gene>
    <name evidence="5" type="ORF">CTI12_AA010600</name>
</gene>
<feature type="region of interest" description="Disordered" evidence="1">
    <location>
        <begin position="308"/>
        <end position="360"/>
    </location>
</feature>
<dbReference type="EMBL" id="PKPP01000029">
    <property type="protein sequence ID" value="PWA99228.1"/>
    <property type="molecule type" value="Genomic_DNA"/>
</dbReference>
<evidence type="ECO:0000256" key="2">
    <source>
        <dbReference type="SAM" id="Phobius"/>
    </source>
</evidence>
<feature type="chain" id="PRO_5015663059" description="DUF7356 domain-containing protein" evidence="3">
    <location>
        <begin position="23"/>
        <end position="360"/>
    </location>
</feature>
<feature type="compositionally biased region" description="Polar residues" evidence="1">
    <location>
        <begin position="52"/>
        <end position="64"/>
    </location>
</feature>
<feature type="compositionally biased region" description="Low complexity" evidence="1">
    <location>
        <begin position="342"/>
        <end position="351"/>
    </location>
</feature>
<dbReference type="Pfam" id="PF24053">
    <property type="entry name" value="DUF7356"/>
    <property type="match status" value="1"/>
</dbReference>
<keyword evidence="3" id="KW-0732">Signal</keyword>
<feature type="region of interest" description="Disordered" evidence="1">
    <location>
        <begin position="43"/>
        <end position="144"/>
    </location>
</feature>